<dbReference type="InterPro" id="IPR038763">
    <property type="entry name" value="DHH_sf"/>
</dbReference>
<name>A0A1Y1S1K0_9SPIO</name>
<dbReference type="EMBL" id="MWQY01000003">
    <property type="protein sequence ID" value="ORC37317.1"/>
    <property type="molecule type" value="Genomic_DNA"/>
</dbReference>
<evidence type="ECO:0000313" key="3">
    <source>
        <dbReference type="EMBL" id="ORC37317.1"/>
    </source>
</evidence>
<comment type="caution">
    <text evidence="3">The sequence shown here is derived from an EMBL/GenBank/DDBJ whole genome shotgun (WGS) entry which is preliminary data.</text>
</comment>
<dbReference type="Gene3D" id="3.10.310.30">
    <property type="match status" value="1"/>
</dbReference>
<dbReference type="Pfam" id="PF01368">
    <property type="entry name" value="DHH"/>
    <property type="match status" value="1"/>
</dbReference>
<dbReference type="Gene3D" id="3.90.1640.10">
    <property type="entry name" value="inorganic pyrophosphatase (n-terminal core)"/>
    <property type="match status" value="1"/>
</dbReference>
<dbReference type="SUPFAM" id="SSF64182">
    <property type="entry name" value="DHH phosphoesterases"/>
    <property type="match status" value="1"/>
</dbReference>
<dbReference type="PANTHER" id="PTHR47618">
    <property type="entry name" value="BIFUNCTIONAL OLIGORIBONUCLEASE AND PAP PHOSPHATASE NRNA"/>
    <property type="match status" value="1"/>
</dbReference>
<feature type="domain" description="DDH" evidence="1">
    <location>
        <begin position="17"/>
        <end position="160"/>
    </location>
</feature>
<dbReference type="InterPro" id="IPR003156">
    <property type="entry name" value="DHHA1_dom"/>
</dbReference>
<dbReference type="RefSeq" id="WP_083048471.1">
    <property type="nucleotide sequence ID" value="NZ_MWQY01000003.1"/>
</dbReference>
<evidence type="ECO:0000313" key="4">
    <source>
        <dbReference type="Proteomes" id="UP000192343"/>
    </source>
</evidence>
<gene>
    <name evidence="3" type="ORF">B4O97_03755</name>
</gene>
<sequence>MAFSQFKRLIDTYTNFFLTCHETPDGDAIGAEVALYHALLSLGKKVRIINADPAPDKYRYLCKPDTVELIHSMKAAPDPGGVLIILDTNDIHNIGDVAEKLLPHVVEYFIIDHHESGEDISSGRVIEASASSTCEILFKIFSELGIIVSREMAIALYTGIIYDTGCFVYPKTTAFTFSAAEKLVQAGAGPYNLYTAIYESNSVSSLKLHARVLSSLELYYNEQVAVLTMRKECIDEAGALYEEADTLINIPLHSERIRVSLFFKENTEGLLRCSLRSKGNINVSDIAQKYGGGGHRTAAGFKSPFPLDQIQKMVLQDLAGYFPGTIV</sequence>
<dbReference type="GO" id="GO:0003676">
    <property type="term" value="F:nucleic acid binding"/>
    <property type="evidence" value="ECO:0007669"/>
    <property type="project" value="InterPro"/>
</dbReference>
<dbReference type="OrthoDB" id="9803668at2"/>
<accession>A0A1Y1S1K0</accession>
<dbReference type="PANTHER" id="PTHR47618:SF1">
    <property type="entry name" value="BIFUNCTIONAL OLIGORIBONUCLEASE AND PAP PHOSPHATASE NRNA"/>
    <property type="match status" value="1"/>
</dbReference>
<dbReference type="Proteomes" id="UP000192343">
    <property type="component" value="Unassembled WGS sequence"/>
</dbReference>
<dbReference type="InterPro" id="IPR051319">
    <property type="entry name" value="Oligoribo/pAp-PDE_c-di-AMP_PDE"/>
</dbReference>
<reference evidence="3 4" key="1">
    <citation type="submission" date="2017-03" db="EMBL/GenBank/DDBJ databases">
        <title>Draft Genome sequence of Marispirochaeta sp. strain JC444.</title>
        <authorList>
            <person name="Shivani Y."/>
            <person name="Subhash Y."/>
            <person name="Sasikala C."/>
            <person name="Ramana C."/>
        </authorList>
    </citation>
    <scope>NUCLEOTIDE SEQUENCE [LARGE SCALE GENOMIC DNA]</scope>
    <source>
        <strain evidence="3 4">JC444</strain>
    </source>
</reference>
<proteinExistence type="predicted"/>
<feature type="domain" description="DHHA1" evidence="2">
    <location>
        <begin position="224"/>
        <end position="311"/>
    </location>
</feature>
<evidence type="ECO:0000259" key="1">
    <source>
        <dbReference type="Pfam" id="PF01368"/>
    </source>
</evidence>
<dbReference type="InterPro" id="IPR001667">
    <property type="entry name" value="DDH_dom"/>
</dbReference>
<dbReference type="STRING" id="1963862.B4O97_03755"/>
<evidence type="ECO:0000259" key="2">
    <source>
        <dbReference type="Pfam" id="PF02272"/>
    </source>
</evidence>
<dbReference type="AlphaFoldDB" id="A0A1Y1S1K0"/>
<keyword evidence="4" id="KW-1185">Reference proteome</keyword>
<organism evidence="3 4">
    <name type="scientific">Marispirochaeta aestuarii</name>
    <dbReference type="NCBI Taxonomy" id="1963862"/>
    <lineage>
        <taxon>Bacteria</taxon>
        <taxon>Pseudomonadati</taxon>
        <taxon>Spirochaetota</taxon>
        <taxon>Spirochaetia</taxon>
        <taxon>Spirochaetales</taxon>
        <taxon>Spirochaetaceae</taxon>
        <taxon>Marispirochaeta</taxon>
    </lineage>
</organism>
<protein>
    <submittedName>
        <fullName evidence="3">DHH family phosphoesterase</fullName>
    </submittedName>
</protein>
<dbReference type="Pfam" id="PF02272">
    <property type="entry name" value="DHHA1"/>
    <property type="match status" value="1"/>
</dbReference>